<feature type="binding site" evidence="6">
    <location>
        <position position="226"/>
    </location>
    <ligand>
        <name>Mg(2+)</name>
        <dbReference type="ChEBI" id="CHEBI:18420"/>
    </ligand>
</feature>
<dbReference type="Proteomes" id="UP000432089">
    <property type="component" value="Unassembled WGS sequence"/>
</dbReference>
<evidence type="ECO:0000313" key="10">
    <source>
        <dbReference type="Proteomes" id="UP000432089"/>
    </source>
</evidence>
<dbReference type="SFLD" id="SFLDF00010">
    <property type="entry name" value="dipeptide_epimerase"/>
    <property type="match status" value="1"/>
</dbReference>
<evidence type="ECO:0000256" key="6">
    <source>
        <dbReference type="PIRSR" id="PIRSR634603-3"/>
    </source>
</evidence>
<dbReference type="RefSeq" id="WP_150968991.1">
    <property type="nucleotide sequence ID" value="NZ_VZDO01000004.1"/>
</dbReference>
<dbReference type="EMBL" id="VZDO01000004">
    <property type="protein sequence ID" value="KAB0680839.1"/>
    <property type="molecule type" value="Genomic_DNA"/>
</dbReference>
<comment type="similarity">
    <text evidence="1 7">Belongs to the mandelate racemase/muconate lactonizing enzyme family.</text>
</comment>
<keyword evidence="3 6" id="KW-0460">Magnesium</keyword>
<dbReference type="GO" id="GO:0016855">
    <property type="term" value="F:racemase and epimerase activity, acting on amino acids and derivatives"/>
    <property type="evidence" value="ECO:0007669"/>
    <property type="project" value="UniProtKB-UniRule"/>
</dbReference>
<dbReference type="GO" id="GO:0046872">
    <property type="term" value="F:metal ion binding"/>
    <property type="evidence" value="ECO:0007669"/>
    <property type="project" value="UniProtKB-KW"/>
</dbReference>
<keyword evidence="4 7" id="KW-0413">Isomerase</keyword>
<reference evidence="9 10" key="1">
    <citation type="submission" date="2019-09" db="EMBL/GenBank/DDBJ databases">
        <title>YIM 132180 draft genome.</title>
        <authorList>
            <person name="Zhang K."/>
        </authorList>
    </citation>
    <scope>NUCLEOTIDE SEQUENCE [LARGE SCALE GENOMIC DNA]</scope>
    <source>
        <strain evidence="9 10">YIM 132180</strain>
    </source>
</reference>
<dbReference type="CDD" id="cd03319">
    <property type="entry name" value="L-Ala-DL-Glu_epimerase"/>
    <property type="match status" value="1"/>
</dbReference>
<feature type="active site" description="Proton acceptor; specific for (S)-substrate epimerization" evidence="5">
    <location>
        <position position="248"/>
    </location>
</feature>
<dbReference type="InterPro" id="IPR034593">
    <property type="entry name" value="DgoD-like"/>
</dbReference>
<dbReference type="EC" id="5.1.1.-" evidence="7"/>
<dbReference type="Pfam" id="PF02746">
    <property type="entry name" value="MR_MLE_N"/>
    <property type="match status" value="1"/>
</dbReference>
<feature type="binding site" evidence="6">
    <location>
        <position position="203"/>
    </location>
    <ligand>
        <name>Mg(2+)</name>
        <dbReference type="ChEBI" id="CHEBI:18420"/>
    </ligand>
</feature>
<dbReference type="PANTHER" id="PTHR48080">
    <property type="entry name" value="D-GALACTONATE DEHYDRATASE-RELATED"/>
    <property type="match status" value="1"/>
</dbReference>
<feature type="active site" description="Proton acceptor; specific for (R)-substrate epimerization" evidence="5">
    <location>
        <position position="150"/>
    </location>
</feature>
<evidence type="ECO:0000256" key="4">
    <source>
        <dbReference type="ARBA" id="ARBA00023235"/>
    </source>
</evidence>
<dbReference type="PANTHER" id="PTHR48080:SF3">
    <property type="entry name" value="ENOLASE SUPERFAMILY MEMBER DDB_G0284701"/>
    <property type="match status" value="1"/>
</dbReference>
<evidence type="ECO:0000256" key="1">
    <source>
        <dbReference type="ARBA" id="ARBA00008031"/>
    </source>
</evidence>
<dbReference type="InterPro" id="IPR029017">
    <property type="entry name" value="Enolase-like_N"/>
</dbReference>
<keyword evidence="10" id="KW-1185">Reference proteome</keyword>
<dbReference type="NCBIfam" id="NF042940">
    <property type="entry name" value="racemase_DgcA"/>
    <property type="match status" value="1"/>
</dbReference>
<name>A0A7V7PQZ9_9HYPH</name>
<dbReference type="InterPro" id="IPR034603">
    <property type="entry name" value="Dipeptide_epimerase"/>
</dbReference>
<dbReference type="Gene3D" id="3.30.390.10">
    <property type="entry name" value="Enolase-like, N-terminal domain"/>
    <property type="match status" value="1"/>
</dbReference>
<evidence type="ECO:0000256" key="7">
    <source>
        <dbReference type="RuleBase" id="RU366006"/>
    </source>
</evidence>
<feature type="binding site" evidence="6">
    <location>
        <position position="177"/>
    </location>
    <ligand>
        <name>Mg(2+)</name>
        <dbReference type="ChEBI" id="CHEBI:18420"/>
    </ligand>
</feature>
<dbReference type="AlphaFoldDB" id="A0A7V7PQZ9"/>
<dbReference type="InterPro" id="IPR029065">
    <property type="entry name" value="Enolase_C-like"/>
</dbReference>
<dbReference type="Pfam" id="PF13378">
    <property type="entry name" value="MR_MLE_C"/>
    <property type="match status" value="1"/>
</dbReference>
<evidence type="ECO:0000256" key="5">
    <source>
        <dbReference type="PIRSR" id="PIRSR634603-1"/>
    </source>
</evidence>
<dbReference type="Gene3D" id="3.20.20.120">
    <property type="entry name" value="Enolase-like C-terminal domain"/>
    <property type="match status" value="1"/>
</dbReference>
<sequence length="329" mass="34384">MPRRVSVTVEGFELAQVFTIARGSKREAVVVVAEISEAGRSGRGECVPYARYDESVESVRAQIEAAREAVEAGASREDIQRFMPAGAARNAVDCALWDLEAKLAGRAVAGLAGIGDLQALETAYTISLAAPDEMAVATLAVADRTLLKVKVGGGDGRDAERIRAVRAASPVARLILDANEGWTPGDIRANMLVAAEVRAALVEQPLPAGADAVLAGIPHPVPICADESLHQTSDLAALADRYDCVNVKLDKTGGLTEALVLVREARQLGFGVMVGCMVSSSLAMAPAMLIAQGADFVDLDGPLLMKRDRPDGLIYAGSTVSPPSSALWG</sequence>
<organism evidence="9 10">
    <name type="scientific">Plantimonas leprariae</name>
    <dbReference type="NCBI Taxonomy" id="2615207"/>
    <lineage>
        <taxon>Bacteria</taxon>
        <taxon>Pseudomonadati</taxon>
        <taxon>Pseudomonadota</taxon>
        <taxon>Alphaproteobacteria</taxon>
        <taxon>Hyphomicrobiales</taxon>
        <taxon>Aurantimonadaceae</taxon>
        <taxon>Plantimonas</taxon>
    </lineage>
</organism>
<comment type="cofactor">
    <cofactor evidence="6 7">
        <name>Mg(2+)</name>
        <dbReference type="ChEBI" id="CHEBI:18420"/>
    </cofactor>
    <text evidence="6 7">Binds 1 Mg(2+) ion per subunit.</text>
</comment>
<dbReference type="SUPFAM" id="SSF51604">
    <property type="entry name" value="Enolase C-terminal domain-like"/>
    <property type="match status" value="1"/>
</dbReference>
<dbReference type="SUPFAM" id="SSF54826">
    <property type="entry name" value="Enolase N-terminal domain-like"/>
    <property type="match status" value="1"/>
</dbReference>
<accession>A0A7V7PQZ9</accession>
<dbReference type="InterPro" id="IPR013342">
    <property type="entry name" value="Mandelate_racemase_C"/>
</dbReference>
<comment type="caution">
    <text evidence="9">The sequence shown here is derived from an EMBL/GenBank/DDBJ whole genome shotgun (WGS) entry which is preliminary data.</text>
</comment>
<dbReference type="InterPro" id="IPR013341">
    <property type="entry name" value="Mandelate_racemase_N_dom"/>
</dbReference>
<evidence type="ECO:0000313" key="9">
    <source>
        <dbReference type="EMBL" id="KAB0680839.1"/>
    </source>
</evidence>
<protein>
    <recommendedName>
        <fullName evidence="7">Dipeptide epimerase</fullName>
        <ecNumber evidence="7">5.1.1.-</ecNumber>
    </recommendedName>
</protein>
<dbReference type="InterPro" id="IPR036849">
    <property type="entry name" value="Enolase-like_C_sf"/>
</dbReference>
<proteinExistence type="inferred from homology"/>
<feature type="domain" description="Mandelate racemase/muconate lactonizing enzyme C-terminal" evidence="8">
    <location>
        <begin position="131"/>
        <end position="224"/>
    </location>
</feature>
<evidence type="ECO:0000259" key="8">
    <source>
        <dbReference type="SMART" id="SM00922"/>
    </source>
</evidence>
<evidence type="ECO:0000256" key="3">
    <source>
        <dbReference type="ARBA" id="ARBA00022842"/>
    </source>
</evidence>
<evidence type="ECO:0000256" key="2">
    <source>
        <dbReference type="ARBA" id="ARBA00022723"/>
    </source>
</evidence>
<dbReference type="SFLD" id="SFLDS00001">
    <property type="entry name" value="Enolase"/>
    <property type="match status" value="1"/>
</dbReference>
<dbReference type="SMART" id="SM00922">
    <property type="entry name" value="MR_MLE"/>
    <property type="match status" value="1"/>
</dbReference>
<gene>
    <name evidence="9" type="ORF">F6X38_07590</name>
</gene>
<dbReference type="SFLD" id="SFLDG00180">
    <property type="entry name" value="muconate_cycloisomerase"/>
    <property type="match status" value="1"/>
</dbReference>
<keyword evidence="2 6" id="KW-0479">Metal-binding</keyword>